<accession>A0A858R6M3</accession>
<proteinExistence type="predicted"/>
<name>A0A858R6M3_9PROT</name>
<gene>
    <name evidence="2" type="ORF">HHL28_07310</name>
</gene>
<evidence type="ECO:0000313" key="2">
    <source>
        <dbReference type="EMBL" id="QJE72922.1"/>
    </source>
</evidence>
<evidence type="ECO:0000256" key="1">
    <source>
        <dbReference type="SAM" id="MobiDB-lite"/>
    </source>
</evidence>
<feature type="region of interest" description="Disordered" evidence="1">
    <location>
        <begin position="1"/>
        <end position="47"/>
    </location>
</feature>
<reference evidence="2" key="1">
    <citation type="submission" date="2020-04" db="EMBL/GenBank/DDBJ databases">
        <title>A desert anoxygenic phototrophic bacterium fixes CO2 using RubisCO under aerobic conditions.</title>
        <authorList>
            <person name="Tang K."/>
        </authorList>
    </citation>
    <scope>NUCLEOTIDE SEQUENCE [LARGE SCALE GENOMIC DNA]</scope>
    <source>
        <strain evidence="2">MIMtkB3</strain>
    </source>
</reference>
<dbReference type="EMBL" id="CP051775">
    <property type="protein sequence ID" value="QJE72922.1"/>
    <property type="molecule type" value="Genomic_DNA"/>
</dbReference>
<protein>
    <submittedName>
        <fullName evidence="2">Uncharacterized protein</fullName>
    </submittedName>
</protein>
<sequence>MAFFTPPIQRPILEPVRPPERRDGVTPAKPVGDRDKEDKGPGYKRRRRRDLLDFLKVEVDSLPDLTPDYRERVHRNLELFARHHPGPGPDGQPTQPTIGVVEAAAPVDGHPDLPPEEQAENLRLAQELDRLLSMHTEPASRIASYVHALQATAPDAHQVEIDV</sequence>
<feature type="compositionally biased region" description="Basic and acidic residues" evidence="1">
    <location>
        <begin position="31"/>
        <end position="41"/>
    </location>
</feature>
<organism evidence="2 3">
    <name type="scientific">Aerophototrophica crusticola</name>
    <dbReference type="NCBI Taxonomy" id="1709002"/>
    <lineage>
        <taxon>Bacteria</taxon>
        <taxon>Pseudomonadati</taxon>
        <taxon>Pseudomonadota</taxon>
        <taxon>Alphaproteobacteria</taxon>
        <taxon>Rhodospirillales</taxon>
        <taxon>Rhodospirillaceae</taxon>
        <taxon>Aerophototrophica</taxon>
    </lineage>
</organism>
<evidence type="ECO:0000313" key="3">
    <source>
        <dbReference type="Proteomes" id="UP000501891"/>
    </source>
</evidence>
<keyword evidence="3" id="KW-1185">Reference proteome</keyword>
<dbReference type="AlphaFoldDB" id="A0A858R6M3"/>
<dbReference type="KEGG" id="acru:HHL28_07310"/>
<dbReference type="Proteomes" id="UP000501891">
    <property type="component" value="Chromosome"/>
</dbReference>